<keyword evidence="15 39" id="KW-0349">Heme</keyword>
<evidence type="ECO:0000256" key="14">
    <source>
        <dbReference type="ARBA" id="ARBA00022585"/>
    </source>
</evidence>
<accession>A0A8I5U0Y9</accession>
<evidence type="ECO:0000256" key="20">
    <source>
        <dbReference type="ARBA" id="ARBA00022848"/>
    </source>
</evidence>
<sequence>MSRSLLLRFLLFLLLLPPLSVLLADPGAPTPVNPCCYYPCQHQGICVRFGLDRYQCDCTRTGYSGPNCTIPGLWTWLRNSLRPSPSFTHFLLTHGRWFWEFVNATFIREMLMRLVLTGKKQLPDAQLLARRFLLRRKFIPDPQGTNLMFAFFAQHFTHQFFKTAGKMGPGFTKALGHGVDLGHIYGDNLERQYQLRLFKDGKLKYQVLDGEMYPPSVEEAPVLMHYPRGIPPQSQMAVGQEVFGLLPGLMLYATLWLREHNRVCDLLKAEHPTWGDEQLFQTTRLILIGETIRIVIEEYVQQLSGYFLQLKFDPELLFGVQFQYRNRIAMEFNHLYHWHPLMPDSFKVGSQEYSYEQFLFNTSMLVDYGVEALVDAFSRQSAGRIGGGRNMDHHVLHVAVDVIRESREMRLQPFNEYRKRFGMKPYTSFQELVGEKEMAAELEELYGDIDALEFYPGLLLEKCHPNSIFGESMIEIGAPFSLKGLLGNPICSPEYWKPSTFGGEVGFNIVKTATLKKLVCLNTKTCPYVSFRVPDASQDDGPAVERPSTEL</sequence>
<evidence type="ECO:0000256" key="8">
    <source>
        <dbReference type="ARBA" id="ARBA00012440"/>
    </source>
</evidence>
<dbReference type="GO" id="GO:0046872">
    <property type="term" value="F:metal ion binding"/>
    <property type="evidence" value="ECO:0007669"/>
    <property type="project" value="UniProtKB-KW"/>
</dbReference>
<dbReference type="GO" id="GO:0019371">
    <property type="term" value="P:cyclooxygenase pathway"/>
    <property type="evidence" value="ECO:0007669"/>
    <property type="project" value="TreeGrafter"/>
</dbReference>
<dbReference type="SUPFAM" id="SSF48113">
    <property type="entry name" value="Heme-dependent peroxidases"/>
    <property type="match status" value="1"/>
</dbReference>
<evidence type="ECO:0000256" key="34">
    <source>
        <dbReference type="ARBA" id="ARBA00036358"/>
    </source>
</evidence>
<evidence type="ECO:0000256" key="25">
    <source>
        <dbReference type="ARBA" id="ARBA00023136"/>
    </source>
</evidence>
<feature type="signal peptide" evidence="41">
    <location>
        <begin position="1"/>
        <end position="24"/>
    </location>
</feature>
<protein>
    <recommendedName>
        <fullName evidence="9">Prostaglandin G/H synthase 1</fullName>
        <ecNumber evidence="8">1.14.99.1</ecNumber>
    </recommendedName>
    <alternativeName>
        <fullName evidence="29">Cyclooxygenase-1</fullName>
    </alternativeName>
    <alternativeName>
        <fullName evidence="30">Prostaglandin H2 synthase 1</fullName>
    </alternativeName>
    <alternativeName>
        <fullName evidence="31">Prostaglandin-endoperoxide synthase 1</fullName>
    </alternativeName>
</protein>
<evidence type="ECO:0000313" key="44">
    <source>
        <dbReference type="Ensembl" id="ENSPPYP00000044603.1"/>
    </source>
</evidence>
<dbReference type="PANTHER" id="PTHR11903:SF6">
    <property type="entry name" value="PROSTAGLANDIN G_H SYNTHASE 1"/>
    <property type="match status" value="1"/>
</dbReference>
<proteinExistence type="inferred from homology"/>
<evidence type="ECO:0000256" key="18">
    <source>
        <dbReference type="ARBA" id="ARBA00022824"/>
    </source>
</evidence>
<dbReference type="Gene3D" id="2.10.25.10">
    <property type="entry name" value="Laminin"/>
    <property type="match status" value="1"/>
</dbReference>
<organism evidence="43">
    <name type="scientific">Pongo abelii</name>
    <name type="common">Sumatran orangutan</name>
    <name type="synonym">Pongo pygmaeus abelii</name>
    <dbReference type="NCBI Taxonomy" id="9601"/>
    <lineage>
        <taxon>Eukaryota</taxon>
        <taxon>Metazoa</taxon>
        <taxon>Chordata</taxon>
        <taxon>Craniata</taxon>
        <taxon>Vertebrata</taxon>
        <taxon>Euteleostomi</taxon>
        <taxon>Mammalia</taxon>
        <taxon>Eutheria</taxon>
        <taxon>Euarchontoglires</taxon>
        <taxon>Primates</taxon>
        <taxon>Haplorrhini</taxon>
        <taxon>Catarrhini</taxon>
        <taxon>Hominidae</taxon>
        <taxon>Pongo</taxon>
    </lineage>
</organism>
<evidence type="ECO:0000256" key="31">
    <source>
        <dbReference type="ARBA" id="ARBA00033143"/>
    </source>
</evidence>
<feature type="binding site" description="axial binding residue" evidence="39">
    <location>
        <position position="339"/>
    </location>
    <ligand>
        <name>heme b</name>
        <dbReference type="ChEBI" id="CHEBI:60344"/>
    </ligand>
    <ligandPart>
        <name>Fe</name>
        <dbReference type="ChEBI" id="CHEBI:18248"/>
    </ligandPart>
</feature>
<accession>A0A2J8SFE3</accession>
<dbReference type="CDD" id="cd00054">
    <property type="entry name" value="EGF_CA"/>
    <property type="match status" value="1"/>
</dbReference>
<keyword evidence="16 39" id="KW-0479">Metal-binding</keyword>
<dbReference type="GO" id="GO:0006979">
    <property type="term" value="P:response to oxidative stress"/>
    <property type="evidence" value="ECO:0007669"/>
    <property type="project" value="InterPro"/>
</dbReference>
<evidence type="ECO:0000313" key="45">
    <source>
        <dbReference type="Proteomes" id="UP000001595"/>
    </source>
</evidence>
<evidence type="ECO:0000256" key="4">
    <source>
        <dbReference type="ARBA" id="ARBA00004586"/>
    </source>
</evidence>
<evidence type="ECO:0000256" key="12">
    <source>
        <dbReference type="ARBA" id="ARBA00022536"/>
    </source>
</evidence>
<keyword evidence="19" id="KW-0276">Fatty acid metabolism</keyword>
<comment type="catalytic activity">
    <reaction evidence="37">
        <text>prostaglandin G2 + AH2 = prostaglandin H2 + A + H2O</text>
        <dbReference type="Rhea" id="RHEA:42600"/>
        <dbReference type="ChEBI" id="CHEBI:13193"/>
        <dbReference type="ChEBI" id="CHEBI:15377"/>
        <dbReference type="ChEBI" id="CHEBI:17499"/>
        <dbReference type="ChEBI" id="CHEBI:57405"/>
        <dbReference type="ChEBI" id="CHEBI:82629"/>
    </reaction>
    <physiologicalReaction direction="left-to-right" evidence="37">
        <dbReference type="Rhea" id="RHEA:42601"/>
    </physiologicalReaction>
</comment>
<comment type="caution">
    <text evidence="40">Lacks conserved residue(s) required for the propagation of feature annotation.</text>
</comment>
<evidence type="ECO:0000256" key="19">
    <source>
        <dbReference type="ARBA" id="ARBA00022832"/>
    </source>
</evidence>
<evidence type="ECO:0000313" key="43">
    <source>
        <dbReference type="EMBL" id="PNJ19500.1"/>
    </source>
</evidence>
<evidence type="ECO:0000256" key="23">
    <source>
        <dbReference type="ARBA" id="ARBA00023004"/>
    </source>
</evidence>
<evidence type="ECO:0000256" key="9">
    <source>
        <dbReference type="ARBA" id="ARBA00020404"/>
    </source>
</evidence>
<evidence type="ECO:0000256" key="13">
    <source>
        <dbReference type="ARBA" id="ARBA00022559"/>
    </source>
</evidence>
<keyword evidence="11" id="KW-0444">Lipid biosynthesis</keyword>
<comment type="cofactor">
    <cofactor evidence="2">
        <name>heme b</name>
        <dbReference type="ChEBI" id="CHEBI:60344"/>
    </cofactor>
</comment>
<dbReference type="UniPathway" id="UPA00662"/>
<evidence type="ECO:0000256" key="24">
    <source>
        <dbReference type="ARBA" id="ARBA00023098"/>
    </source>
</evidence>
<comment type="catalytic activity">
    <reaction evidence="1">
        <text>(5Z,8Z,11Z,14Z)-eicosatetraenoate + 2 O2 = prostaglandin G2</text>
        <dbReference type="Rhea" id="RHEA:42596"/>
        <dbReference type="ChEBI" id="CHEBI:15379"/>
        <dbReference type="ChEBI" id="CHEBI:32395"/>
        <dbReference type="ChEBI" id="CHEBI:82629"/>
    </reaction>
    <physiologicalReaction direction="left-to-right" evidence="1">
        <dbReference type="Rhea" id="RHEA:42597"/>
    </physiologicalReaction>
</comment>
<keyword evidence="13" id="KW-0575">Peroxidase</keyword>
<evidence type="ECO:0000256" key="33">
    <source>
        <dbReference type="ARBA" id="ARBA00036313"/>
    </source>
</evidence>
<dbReference type="EMBL" id="NDHI03003575">
    <property type="protein sequence ID" value="PNJ19500.1"/>
    <property type="molecule type" value="Genomic_DNA"/>
</dbReference>
<comment type="pathway">
    <text evidence="5">Lipid metabolism; prostaglandin biosynthesis.</text>
</comment>
<keyword evidence="25" id="KW-0472">Membrane</keyword>
<keyword evidence="26" id="KW-1015">Disulfide bond</keyword>
<evidence type="ECO:0000256" key="30">
    <source>
        <dbReference type="ARBA" id="ARBA00031794"/>
    </source>
</evidence>
<feature type="chain" id="PRO_5044575111" description="Prostaglandin G/H synthase 1" evidence="41">
    <location>
        <begin position="25"/>
        <end position="551"/>
    </location>
</feature>
<comment type="catalytic activity">
    <reaction evidence="36">
        <text>(5Z,8Z,11Z,14Z)-eicosatetraenoate + AH2 + 2 O2 = prostaglandin H2 + A + H2O</text>
        <dbReference type="Rhea" id="RHEA:23728"/>
        <dbReference type="ChEBI" id="CHEBI:13193"/>
        <dbReference type="ChEBI" id="CHEBI:15377"/>
        <dbReference type="ChEBI" id="CHEBI:15379"/>
        <dbReference type="ChEBI" id="CHEBI:17499"/>
        <dbReference type="ChEBI" id="CHEBI:32395"/>
        <dbReference type="ChEBI" id="CHEBI:57405"/>
        <dbReference type="EC" id="1.14.99.1"/>
    </reaction>
    <physiologicalReaction direction="left-to-right" evidence="36">
        <dbReference type="Rhea" id="RHEA:23729"/>
    </physiologicalReaction>
</comment>
<dbReference type="GO" id="GO:0020037">
    <property type="term" value="F:heme binding"/>
    <property type="evidence" value="ECO:0007669"/>
    <property type="project" value="InterPro"/>
</dbReference>
<dbReference type="GO" id="GO:0004666">
    <property type="term" value="F:prostaglandin-endoperoxide synthase activity"/>
    <property type="evidence" value="ECO:0007669"/>
    <property type="project" value="UniProtKB-EC"/>
</dbReference>
<dbReference type="AlphaFoldDB" id="A0A2J8SFE3"/>
<keyword evidence="24" id="KW-0443">Lipid metabolism</keyword>
<evidence type="ECO:0000256" key="15">
    <source>
        <dbReference type="ARBA" id="ARBA00022617"/>
    </source>
</evidence>
<keyword evidence="45" id="KW-1185">Reference proteome</keyword>
<feature type="active site" description="For cyclooxygenase activity" evidence="38">
    <location>
        <position position="336"/>
    </location>
</feature>
<dbReference type="FunFam" id="2.10.25.10:FF:000235">
    <property type="entry name" value="Prostaglandin G/H synthase 2"/>
    <property type="match status" value="1"/>
</dbReference>
<evidence type="ECO:0000256" key="39">
    <source>
        <dbReference type="PIRSR" id="PIRSR619791-2"/>
    </source>
</evidence>
<dbReference type="PROSITE" id="PS50026">
    <property type="entry name" value="EGF_3"/>
    <property type="match status" value="1"/>
</dbReference>
<dbReference type="GO" id="GO:0043005">
    <property type="term" value="C:neuron projection"/>
    <property type="evidence" value="ECO:0007669"/>
    <property type="project" value="TreeGrafter"/>
</dbReference>
<keyword evidence="14" id="KW-0643">Prostaglandin biosynthesis</keyword>
<reference evidence="44" key="3">
    <citation type="submission" date="2025-05" db="UniProtKB">
        <authorList>
            <consortium name="Ensembl"/>
        </authorList>
    </citation>
    <scope>IDENTIFICATION</scope>
</reference>
<evidence type="ECO:0000256" key="6">
    <source>
        <dbReference type="ARBA" id="ARBA00008928"/>
    </source>
</evidence>
<keyword evidence="18" id="KW-0256">Endoplasmic reticulum</keyword>
<reference evidence="43" key="2">
    <citation type="submission" date="2017-12" db="EMBL/GenBank/DDBJ databases">
        <title>High-resolution comparative analysis of great ape genomes.</title>
        <authorList>
            <person name="Pollen A."/>
            <person name="Hastie A."/>
            <person name="Hormozdiari F."/>
            <person name="Dougherty M."/>
            <person name="Liu R."/>
            <person name="Chaisson M."/>
            <person name="Hoppe E."/>
            <person name="Hill C."/>
            <person name="Pang A."/>
            <person name="Hillier L."/>
            <person name="Baker C."/>
            <person name="Armstrong J."/>
            <person name="Shendure J."/>
            <person name="Paten B."/>
            <person name="Wilson R."/>
            <person name="Chao H."/>
            <person name="Schneider V."/>
            <person name="Ventura M."/>
            <person name="Kronenberg Z."/>
            <person name="Murali S."/>
            <person name="Gordon D."/>
            <person name="Cantsilieris S."/>
            <person name="Munson K."/>
            <person name="Nelson B."/>
            <person name="Raja A."/>
            <person name="Underwood J."/>
            <person name="Diekhans M."/>
            <person name="Fiddes I."/>
            <person name="Haussler D."/>
            <person name="Eichler E."/>
        </authorList>
    </citation>
    <scope>NUCLEOTIDE SEQUENCE [LARGE SCALE GENOMIC DNA]</scope>
    <source>
        <strain evidence="43">Susie</strain>
    </source>
</reference>
<dbReference type="GO" id="GO:0004601">
    <property type="term" value="F:peroxidase activity"/>
    <property type="evidence" value="ECO:0007669"/>
    <property type="project" value="UniProtKB-KW"/>
</dbReference>
<comment type="catalytic activity">
    <reaction evidence="33">
        <text>(9Z,12Z)-octadecadienoate + AH2 + O2 = (9R)-hydroxy-(10E,12Z)-octadecadienoate + A + H2O</text>
        <dbReference type="Rhea" id="RHEA:75447"/>
        <dbReference type="ChEBI" id="CHEBI:13193"/>
        <dbReference type="ChEBI" id="CHEBI:15377"/>
        <dbReference type="ChEBI" id="CHEBI:15379"/>
        <dbReference type="ChEBI" id="CHEBI:17499"/>
        <dbReference type="ChEBI" id="CHEBI:30245"/>
        <dbReference type="ChEBI" id="CHEBI:77895"/>
    </reaction>
    <physiologicalReaction direction="left-to-right" evidence="33">
        <dbReference type="Rhea" id="RHEA:75448"/>
    </physiologicalReaction>
</comment>
<keyword evidence="27" id="KW-0275">Fatty acid biosynthesis</keyword>
<feature type="domain" description="EGF-like" evidence="42">
    <location>
        <begin position="31"/>
        <end position="69"/>
    </location>
</feature>
<evidence type="ECO:0000256" key="41">
    <source>
        <dbReference type="SAM" id="SignalP"/>
    </source>
</evidence>
<evidence type="ECO:0000256" key="22">
    <source>
        <dbReference type="ARBA" id="ARBA00023002"/>
    </source>
</evidence>
<name>A0A2J8SFE3_PONAB</name>
<keyword evidence="20" id="KW-0492">Microsome</keyword>
<evidence type="ECO:0000256" key="38">
    <source>
        <dbReference type="PIRSR" id="PIRSR619791-1"/>
    </source>
</evidence>
<dbReference type="SUPFAM" id="SSF57196">
    <property type="entry name" value="EGF/Laminin"/>
    <property type="match status" value="1"/>
</dbReference>
<keyword evidence="22" id="KW-0560">Oxidoreductase</keyword>
<dbReference type="PANTHER" id="PTHR11903">
    <property type="entry name" value="PROSTAGLANDIN G/H SYNTHASE"/>
    <property type="match status" value="1"/>
</dbReference>
<dbReference type="GeneTree" id="ENSGT00390000010743"/>
<keyword evidence="28" id="KW-0325">Glycoprotein</keyword>
<dbReference type="InterPro" id="IPR019791">
    <property type="entry name" value="Haem_peroxidase_animal"/>
</dbReference>
<evidence type="ECO:0000256" key="26">
    <source>
        <dbReference type="ARBA" id="ARBA00023157"/>
    </source>
</evidence>
<evidence type="ECO:0000256" key="35">
    <source>
        <dbReference type="ARBA" id="ARBA00036409"/>
    </source>
</evidence>
<evidence type="ECO:0000256" key="32">
    <source>
        <dbReference type="ARBA" id="ARBA00035976"/>
    </source>
</evidence>
<evidence type="ECO:0000256" key="2">
    <source>
        <dbReference type="ARBA" id="ARBA00001970"/>
    </source>
</evidence>
<evidence type="ECO:0000256" key="16">
    <source>
        <dbReference type="ARBA" id="ARBA00022723"/>
    </source>
</evidence>
<dbReference type="PRINTS" id="PR00457">
    <property type="entry name" value="ANPEROXIDASE"/>
</dbReference>
<dbReference type="Pfam" id="PF03098">
    <property type="entry name" value="An_peroxidase"/>
    <property type="match status" value="1"/>
</dbReference>
<comment type="subcellular location">
    <subcellularLocation>
        <location evidence="4">Endoplasmic reticulum membrane</location>
    </subcellularLocation>
    <subcellularLocation>
        <location evidence="3">Microsome membrane</location>
        <topology evidence="3">Peripheral membrane protein</topology>
    </subcellularLocation>
</comment>
<keyword evidence="23 39" id="KW-0408">Iron</keyword>
<evidence type="ECO:0000256" key="17">
    <source>
        <dbReference type="ARBA" id="ARBA00022729"/>
    </source>
</evidence>
<evidence type="ECO:0000256" key="3">
    <source>
        <dbReference type="ARBA" id="ARBA00004174"/>
    </source>
</evidence>
<dbReference type="Gene3D" id="1.10.640.10">
    <property type="entry name" value="Haem peroxidase domain superfamily, animal type"/>
    <property type="match status" value="1"/>
</dbReference>
<dbReference type="InterPro" id="IPR000742">
    <property type="entry name" value="EGF"/>
</dbReference>
<evidence type="ECO:0000256" key="27">
    <source>
        <dbReference type="ARBA" id="ARBA00023160"/>
    </source>
</evidence>
<dbReference type="CDD" id="cd09816">
    <property type="entry name" value="prostaglandin_endoperoxide_synthase"/>
    <property type="match status" value="1"/>
</dbReference>
<comment type="subunit">
    <text evidence="7">Homodimer.</text>
</comment>
<dbReference type="Proteomes" id="UP000001595">
    <property type="component" value="Chromosome 9"/>
</dbReference>
<dbReference type="InterPro" id="IPR010255">
    <property type="entry name" value="Haem_peroxidase_sf"/>
</dbReference>
<gene>
    <name evidence="44" type="primary">PTGS1</name>
    <name evidence="43" type="ORF">CR201_G0043467</name>
</gene>
<comment type="catalytic activity">
    <reaction evidence="32">
        <text>(9Z,12Z)-octadecadienoate + AH2 + O2 = (9S)-hydroxy-(10E,12Z)-octadecadienoate + A + H2O</text>
        <dbReference type="Rhea" id="RHEA:75459"/>
        <dbReference type="ChEBI" id="CHEBI:13193"/>
        <dbReference type="ChEBI" id="CHEBI:15377"/>
        <dbReference type="ChEBI" id="CHEBI:15379"/>
        <dbReference type="ChEBI" id="CHEBI:17499"/>
        <dbReference type="ChEBI" id="CHEBI:30245"/>
        <dbReference type="ChEBI" id="CHEBI:77852"/>
    </reaction>
    <physiologicalReaction direction="left-to-right" evidence="32">
        <dbReference type="Rhea" id="RHEA:75460"/>
    </physiologicalReaction>
</comment>
<keyword evidence="12 40" id="KW-0245">EGF-like domain</keyword>
<dbReference type="InterPro" id="IPR037120">
    <property type="entry name" value="Haem_peroxidase_sf_animal"/>
</dbReference>
<evidence type="ECO:0000256" key="1">
    <source>
        <dbReference type="ARBA" id="ARBA00000144"/>
    </source>
</evidence>
<comment type="catalytic activity">
    <reaction evidence="35">
        <text>(9Z,12Z)-octadecadienoate + AH2 + O2 = (13R)-hydroxy-(9Z,11E)-octadecadienoate + A + H2O</text>
        <dbReference type="Rhea" id="RHEA:75455"/>
        <dbReference type="ChEBI" id="CHEBI:13193"/>
        <dbReference type="ChEBI" id="CHEBI:15377"/>
        <dbReference type="ChEBI" id="CHEBI:15379"/>
        <dbReference type="ChEBI" id="CHEBI:17499"/>
        <dbReference type="ChEBI" id="CHEBI:30245"/>
        <dbReference type="ChEBI" id="CHEBI:136655"/>
    </reaction>
    <physiologicalReaction direction="left-to-right" evidence="35">
        <dbReference type="Rhea" id="RHEA:75456"/>
    </physiologicalReaction>
</comment>
<dbReference type="EC" id="1.14.99.1" evidence="8"/>
<comment type="catalytic activity">
    <reaction evidence="34">
        <text>(9Z,12Z)-octadecadienoate + AH2 + O2 = (13S)-hydroxy-(9Z,11E)-octadecadienoate + A + H2O</text>
        <dbReference type="Rhea" id="RHEA:75451"/>
        <dbReference type="ChEBI" id="CHEBI:13193"/>
        <dbReference type="ChEBI" id="CHEBI:15377"/>
        <dbReference type="ChEBI" id="CHEBI:15379"/>
        <dbReference type="ChEBI" id="CHEBI:17499"/>
        <dbReference type="ChEBI" id="CHEBI:30245"/>
        <dbReference type="ChEBI" id="CHEBI:90850"/>
    </reaction>
    <physiologicalReaction direction="left-to-right" evidence="34">
        <dbReference type="Rhea" id="RHEA:75452"/>
    </physiologicalReaction>
</comment>
<keyword evidence="21" id="KW-0223">Dioxygenase</keyword>
<comment type="similarity">
    <text evidence="6">Belongs to the prostaglandin G/H synthase family.</text>
</comment>
<dbReference type="Ensembl" id="ENSPPYT00000044990.1">
    <property type="protein sequence ID" value="ENSPPYP00000044603.1"/>
    <property type="gene ID" value="ENSPPYG00000019571.3"/>
</dbReference>
<evidence type="ECO:0000256" key="28">
    <source>
        <dbReference type="ARBA" id="ARBA00023180"/>
    </source>
</evidence>
<reference evidence="44 45" key="1">
    <citation type="submission" date="2008-02" db="EMBL/GenBank/DDBJ databases">
        <title>A 6x draft sequence assembly of the Pongo pygmaeus abelii genome.</title>
        <authorList>
            <person name="Wilson R.K."/>
            <person name="Mardis E."/>
        </authorList>
    </citation>
    <scope>NUCLEOTIDE SEQUENCE [LARGE SCALE GENOMIC DNA]</scope>
</reference>
<keyword evidence="10" id="KW-0644">Prostaglandin metabolism</keyword>
<evidence type="ECO:0000256" key="5">
    <source>
        <dbReference type="ARBA" id="ARBA00004702"/>
    </source>
</evidence>
<dbReference type="GO" id="GO:0005789">
    <property type="term" value="C:endoplasmic reticulum membrane"/>
    <property type="evidence" value="ECO:0007669"/>
    <property type="project" value="UniProtKB-SubCell"/>
</dbReference>
<keyword evidence="17 41" id="KW-0732">Signal</keyword>
<evidence type="ECO:0000259" key="42">
    <source>
        <dbReference type="PROSITE" id="PS50026"/>
    </source>
</evidence>
<evidence type="ECO:0000256" key="29">
    <source>
        <dbReference type="ARBA" id="ARBA00031217"/>
    </source>
</evidence>
<evidence type="ECO:0000256" key="36">
    <source>
        <dbReference type="ARBA" id="ARBA00047673"/>
    </source>
</evidence>
<evidence type="ECO:0000256" key="11">
    <source>
        <dbReference type="ARBA" id="ARBA00022516"/>
    </source>
</evidence>
<dbReference type="PROSITE" id="PS50292">
    <property type="entry name" value="PEROXIDASE_3"/>
    <property type="match status" value="1"/>
</dbReference>
<evidence type="ECO:0000256" key="10">
    <source>
        <dbReference type="ARBA" id="ARBA00022501"/>
    </source>
</evidence>
<evidence type="ECO:0000256" key="21">
    <source>
        <dbReference type="ARBA" id="ARBA00022964"/>
    </source>
</evidence>
<evidence type="ECO:0000256" key="7">
    <source>
        <dbReference type="ARBA" id="ARBA00011738"/>
    </source>
</evidence>
<dbReference type="InterPro" id="IPR050783">
    <property type="entry name" value="Oxylipin_biosynth_metab"/>
</dbReference>
<feature type="active site" description="Proton acceptor" evidence="38">
    <location>
        <position position="158"/>
    </location>
</feature>
<evidence type="ECO:0000256" key="40">
    <source>
        <dbReference type="PROSITE-ProRule" id="PRU00076"/>
    </source>
</evidence>
<evidence type="ECO:0000256" key="37">
    <source>
        <dbReference type="ARBA" id="ARBA00048310"/>
    </source>
</evidence>
<dbReference type="GO" id="GO:0016702">
    <property type="term" value="F:oxidoreductase activity, acting on single donors with incorporation of molecular oxygen, incorporation of two atoms of oxygen"/>
    <property type="evidence" value="ECO:0007669"/>
    <property type="project" value="TreeGrafter"/>
</dbReference>